<evidence type="ECO:0000313" key="2">
    <source>
        <dbReference type="Proteomes" id="UP000186136"/>
    </source>
</evidence>
<dbReference type="OrthoDB" id="10596506at2759"/>
<accession>A0A1Q2YJ80</accession>
<sequence>MENKYDKNRGFYILVKNCDITFLEEIDNSPFIDYIQKGTNVEVVTMKIVKLDLRINLALNEIFLMTEDAIDELINQCAQTTQNKLILNTYEMLQHILHNVPDNDLYTTLSALENEFVDKYDPSVDAQIEEEVVDKVTKSTVDKGKATTDCLVDFRICDEQ</sequence>
<proteinExistence type="predicted"/>
<dbReference type="EMBL" id="BDGI01000128">
    <property type="protein sequence ID" value="GAV29599.1"/>
    <property type="molecule type" value="Genomic_DNA"/>
</dbReference>
<keyword evidence="2" id="KW-1185">Reference proteome</keyword>
<organism evidence="1 2">
    <name type="scientific">Pichia membranifaciens</name>
    <dbReference type="NCBI Taxonomy" id="4926"/>
    <lineage>
        <taxon>Eukaryota</taxon>
        <taxon>Fungi</taxon>
        <taxon>Dikarya</taxon>
        <taxon>Ascomycota</taxon>
        <taxon>Saccharomycotina</taxon>
        <taxon>Pichiomycetes</taxon>
        <taxon>Pichiales</taxon>
        <taxon>Pichiaceae</taxon>
        <taxon>Pichia</taxon>
    </lineage>
</organism>
<comment type="caution">
    <text evidence="1">The sequence shown here is derived from an EMBL/GenBank/DDBJ whole genome shotgun (WGS) entry which is preliminary data.</text>
</comment>
<protein>
    <submittedName>
        <fullName evidence="1">Uncharacterized protein</fullName>
    </submittedName>
</protein>
<dbReference type="Proteomes" id="UP000186136">
    <property type="component" value="Unassembled WGS sequence"/>
</dbReference>
<name>A0A1Q2YJ80_9ASCO</name>
<reference evidence="1 2" key="1">
    <citation type="submission" date="2016-08" db="EMBL/GenBank/DDBJ databases">
        <title>Whole genome shotgun sequence of Pichia membranifaciens KS47-1.</title>
        <authorList>
            <person name="Konishi M."/>
            <person name="Ishida M."/>
            <person name="Arakawa T."/>
            <person name="Kato Y."/>
            <person name="Horiuchi J."/>
        </authorList>
    </citation>
    <scope>NUCLEOTIDE SEQUENCE [LARGE SCALE GENOMIC DNA]</scope>
    <source>
        <strain evidence="1 2">KS47-1</strain>
    </source>
</reference>
<dbReference type="AlphaFoldDB" id="A0A1Q2YJ80"/>
<gene>
    <name evidence="1" type="ORF">PMKS-003100</name>
</gene>
<evidence type="ECO:0000313" key="1">
    <source>
        <dbReference type="EMBL" id="GAV29599.1"/>
    </source>
</evidence>